<evidence type="ECO:0000313" key="3">
    <source>
        <dbReference type="Proteomes" id="UP000198833"/>
    </source>
</evidence>
<dbReference type="Proteomes" id="UP000198833">
    <property type="component" value="Unassembled WGS sequence"/>
</dbReference>
<feature type="transmembrane region" description="Helical" evidence="1">
    <location>
        <begin position="9"/>
        <end position="26"/>
    </location>
</feature>
<evidence type="ECO:0000313" key="2">
    <source>
        <dbReference type="EMBL" id="SEP59581.1"/>
    </source>
</evidence>
<gene>
    <name evidence="2" type="ORF">SAMN04488558_101153</name>
</gene>
<proteinExistence type="predicted"/>
<keyword evidence="1" id="KW-1133">Transmembrane helix</keyword>
<organism evidence="2 3">
    <name type="scientific">Ignavigranum ruoffiae</name>
    <dbReference type="NCBI Taxonomy" id="89093"/>
    <lineage>
        <taxon>Bacteria</taxon>
        <taxon>Bacillati</taxon>
        <taxon>Bacillota</taxon>
        <taxon>Bacilli</taxon>
        <taxon>Lactobacillales</taxon>
        <taxon>Aerococcaceae</taxon>
        <taxon>Ignavigranum</taxon>
    </lineage>
</organism>
<sequence length="33" mass="4012">MKKQLKRKIFNIVGLFILGLIWEKFFDDDKKKA</sequence>
<keyword evidence="1" id="KW-0472">Membrane</keyword>
<keyword evidence="1" id="KW-0812">Transmembrane</keyword>
<accession>A0A1H8Z5H3</accession>
<name>A0A1H8Z5H3_9LACT</name>
<dbReference type="EMBL" id="FOEN01000001">
    <property type="protein sequence ID" value="SEP59581.1"/>
    <property type="molecule type" value="Genomic_DNA"/>
</dbReference>
<protein>
    <submittedName>
        <fullName evidence="2">Uncharacterized protein</fullName>
    </submittedName>
</protein>
<keyword evidence="3" id="KW-1185">Reference proteome</keyword>
<dbReference type="AlphaFoldDB" id="A0A1H8Z5H3"/>
<reference evidence="2 3" key="1">
    <citation type="submission" date="2016-10" db="EMBL/GenBank/DDBJ databases">
        <authorList>
            <person name="de Groot N.N."/>
        </authorList>
    </citation>
    <scope>NUCLEOTIDE SEQUENCE [LARGE SCALE GENOMIC DNA]</scope>
    <source>
        <strain evidence="2 3">DSM 15695</strain>
    </source>
</reference>
<evidence type="ECO:0000256" key="1">
    <source>
        <dbReference type="SAM" id="Phobius"/>
    </source>
</evidence>